<protein>
    <submittedName>
        <fullName evidence="2">Lysophospholipase, alpha-beta hydrolase superfamily</fullName>
    </submittedName>
</protein>
<evidence type="ECO:0000313" key="3">
    <source>
        <dbReference type="Proteomes" id="UP000199137"/>
    </source>
</evidence>
<dbReference type="Pfam" id="PF00561">
    <property type="entry name" value="Abhydrolase_1"/>
    <property type="match status" value="1"/>
</dbReference>
<dbReference type="PANTHER" id="PTHR43194:SF5">
    <property type="entry name" value="PIMELOYL-[ACYL-CARRIER PROTEIN] METHYL ESTER ESTERASE"/>
    <property type="match status" value="1"/>
</dbReference>
<keyword evidence="2" id="KW-0378">Hydrolase</keyword>
<feature type="domain" description="AB hydrolase-1" evidence="1">
    <location>
        <begin position="11"/>
        <end position="149"/>
    </location>
</feature>
<dbReference type="RefSeq" id="WP_093575800.1">
    <property type="nucleotide sequence ID" value="NZ_FOWC01000010.1"/>
</dbReference>
<sequence length="246" mass="26635">MTRPARDPGTPLILLHGLGADHRQVENLPWGDALAGRTVLAPDLHGDTGVTFDSMAAEVRALAERTTPGQAAVVLGISMGAGVALRLALRHPAAVRAAICVRPAWLHRPHPPNLDILRVLARHLEHGGRDAFADCPPYRTMHAQAPHAARALLAHFDAPDPHRLARLLRTVPASAPYPLPETLADIDCPVLVLGNDEDPLHPLAIADTWAAKIPRATTAQLPPRYRSPDRHAQQLVRHALAFIRET</sequence>
<accession>A0A1I5XJ94</accession>
<dbReference type="GO" id="GO:0016787">
    <property type="term" value="F:hydrolase activity"/>
    <property type="evidence" value="ECO:0007669"/>
    <property type="project" value="UniProtKB-KW"/>
</dbReference>
<dbReference type="PANTHER" id="PTHR43194">
    <property type="entry name" value="HYDROLASE ALPHA/BETA FOLD FAMILY"/>
    <property type="match status" value="1"/>
</dbReference>
<reference evidence="2 3" key="1">
    <citation type="submission" date="2016-10" db="EMBL/GenBank/DDBJ databases">
        <authorList>
            <person name="de Groot N.N."/>
        </authorList>
    </citation>
    <scope>NUCLEOTIDE SEQUENCE [LARGE SCALE GENOMIC DNA]</scope>
    <source>
        <strain evidence="2 3">DSM 44637</strain>
    </source>
</reference>
<dbReference type="EMBL" id="FOWC01000010">
    <property type="protein sequence ID" value="SFQ32031.1"/>
    <property type="molecule type" value="Genomic_DNA"/>
</dbReference>
<name>A0A1I5XJ94_9PSEU</name>
<dbReference type="AlphaFoldDB" id="A0A1I5XJ94"/>
<dbReference type="OrthoDB" id="4481859at2"/>
<dbReference type="STRING" id="112413.SAMN05421854_110273"/>
<evidence type="ECO:0000313" key="2">
    <source>
        <dbReference type="EMBL" id="SFQ32031.1"/>
    </source>
</evidence>
<proteinExistence type="predicted"/>
<evidence type="ECO:0000259" key="1">
    <source>
        <dbReference type="Pfam" id="PF00561"/>
    </source>
</evidence>
<organism evidence="2 3">
    <name type="scientific">Amycolatopsis rubida</name>
    <dbReference type="NCBI Taxonomy" id="112413"/>
    <lineage>
        <taxon>Bacteria</taxon>
        <taxon>Bacillati</taxon>
        <taxon>Actinomycetota</taxon>
        <taxon>Actinomycetes</taxon>
        <taxon>Pseudonocardiales</taxon>
        <taxon>Pseudonocardiaceae</taxon>
        <taxon>Amycolatopsis</taxon>
    </lineage>
</organism>
<dbReference type="InterPro" id="IPR029058">
    <property type="entry name" value="AB_hydrolase_fold"/>
</dbReference>
<dbReference type="Gene3D" id="3.40.50.1820">
    <property type="entry name" value="alpha/beta hydrolase"/>
    <property type="match status" value="1"/>
</dbReference>
<dbReference type="InterPro" id="IPR050228">
    <property type="entry name" value="Carboxylesterase_BioH"/>
</dbReference>
<dbReference type="Proteomes" id="UP000199137">
    <property type="component" value="Unassembled WGS sequence"/>
</dbReference>
<gene>
    <name evidence="2" type="ORF">SAMN05421854_110273</name>
</gene>
<dbReference type="InterPro" id="IPR000073">
    <property type="entry name" value="AB_hydrolase_1"/>
</dbReference>
<dbReference type="SUPFAM" id="SSF53474">
    <property type="entry name" value="alpha/beta-Hydrolases"/>
    <property type="match status" value="1"/>
</dbReference>